<evidence type="ECO:0000313" key="2">
    <source>
        <dbReference type="Proteomes" id="UP000502415"/>
    </source>
</evidence>
<dbReference type="EMBL" id="CP051685">
    <property type="protein sequence ID" value="QJE01888.1"/>
    <property type="molecule type" value="Genomic_DNA"/>
</dbReference>
<dbReference type="RefSeq" id="WP_170203975.1">
    <property type="nucleotide sequence ID" value="NZ_CP051685.1"/>
</dbReference>
<dbReference type="AlphaFoldDB" id="A0A7Z2ZTU5"/>
<accession>A0A7Z2ZTU5</accession>
<organism evidence="1 2">
    <name type="scientific">Massilia forsythiae</name>
    <dbReference type="NCBI Taxonomy" id="2728020"/>
    <lineage>
        <taxon>Bacteria</taxon>
        <taxon>Pseudomonadati</taxon>
        <taxon>Pseudomonadota</taxon>
        <taxon>Betaproteobacteria</taxon>
        <taxon>Burkholderiales</taxon>
        <taxon>Oxalobacteraceae</taxon>
        <taxon>Telluria group</taxon>
        <taxon>Massilia</taxon>
    </lineage>
</organism>
<reference evidence="1 2" key="1">
    <citation type="submission" date="2020-04" db="EMBL/GenBank/DDBJ databases">
        <title>Genome sequencing of novel species.</title>
        <authorList>
            <person name="Heo J."/>
            <person name="Kim S.-J."/>
            <person name="Kim J.-S."/>
            <person name="Hong S.-B."/>
            <person name="Kwon S.-W."/>
        </authorList>
    </citation>
    <scope>NUCLEOTIDE SEQUENCE [LARGE SCALE GENOMIC DNA]</scope>
    <source>
        <strain evidence="1 2">GN2-R2</strain>
    </source>
</reference>
<sequence>MAELDLRWFDNPEDERQLKELVDAIGVLDANILSSNDVRQLLDVFERFPNDDGFESFWGIVHLLERAGGYESPLVESVRRSPGEFNLTMINRLLNRGIKHVGDQSLLSLLEDLALSERGNPNSARLAMHFVKYQRNKT</sequence>
<dbReference type="Proteomes" id="UP000502415">
    <property type="component" value="Chromosome"/>
</dbReference>
<gene>
    <name evidence="1" type="ORF">HH212_19225</name>
</gene>
<name>A0A7Z2ZTU5_9BURK</name>
<keyword evidence="2" id="KW-1185">Reference proteome</keyword>
<proteinExistence type="predicted"/>
<evidence type="ECO:0000313" key="1">
    <source>
        <dbReference type="EMBL" id="QJE01888.1"/>
    </source>
</evidence>
<protein>
    <submittedName>
        <fullName evidence="1">Uncharacterized protein</fullName>
    </submittedName>
</protein>
<dbReference type="KEGG" id="mfy:HH212_19225"/>